<evidence type="ECO:0000313" key="2">
    <source>
        <dbReference type="Proteomes" id="UP001157006"/>
    </source>
</evidence>
<name>A0AAV1ARY3_VICFA</name>
<protein>
    <submittedName>
        <fullName evidence="1">Uncharacterized protein</fullName>
    </submittedName>
</protein>
<gene>
    <name evidence="1" type="ORF">VFH_V041680</name>
</gene>
<evidence type="ECO:0000313" key="1">
    <source>
        <dbReference type="EMBL" id="CAI8612593.1"/>
    </source>
</evidence>
<proteinExistence type="predicted"/>
<accession>A0AAV1ARY3</accession>
<sequence length="95" mass="10490">MRICVLGIKGSAMKRGLVLTKYPPYQQKKKPMDTCAVISALSHAKRKKSFVIVTSPTLVVTTMSAIALEVEQLNTVVAYFFVHEPSPSLSPIKRI</sequence>
<organism evidence="1 2">
    <name type="scientific">Vicia faba</name>
    <name type="common">Broad bean</name>
    <name type="synonym">Faba vulgaris</name>
    <dbReference type="NCBI Taxonomy" id="3906"/>
    <lineage>
        <taxon>Eukaryota</taxon>
        <taxon>Viridiplantae</taxon>
        <taxon>Streptophyta</taxon>
        <taxon>Embryophyta</taxon>
        <taxon>Tracheophyta</taxon>
        <taxon>Spermatophyta</taxon>
        <taxon>Magnoliopsida</taxon>
        <taxon>eudicotyledons</taxon>
        <taxon>Gunneridae</taxon>
        <taxon>Pentapetalae</taxon>
        <taxon>rosids</taxon>
        <taxon>fabids</taxon>
        <taxon>Fabales</taxon>
        <taxon>Fabaceae</taxon>
        <taxon>Papilionoideae</taxon>
        <taxon>50 kb inversion clade</taxon>
        <taxon>NPAAA clade</taxon>
        <taxon>Hologalegina</taxon>
        <taxon>IRL clade</taxon>
        <taxon>Fabeae</taxon>
        <taxon>Vicia</taxon>
    </lineage>
</organism>
<dbReference type="EMBL" id="OX451740">
    <property type="protein sequence ID" value="CAI8612593.1"/>
    <property type="molecule type" value="Genomic_DNA"/>
</dbReference>
<reference evidence="1 2" key="1">
    <citation type="submission" date="2023-01" db="EMBL/GenBank/DDBJ databases">
        <authorList>
            <person name="Kreplak J."/>
        </authorList>
    </citation>
    <scope>NUCLEOTIDE SEQUENCE [LARGE SCALE GENOMIC DNA]</scope>
</reference>
<dbReference type="Proteomes" id="UP001157006">
    <property type="component" value="Chromosome 5"/>
</dbReference>
<dbReference type="AlphaFoldDB" id="A0AAV1ARY3"/>
<keyword evidence="2" id="KW-1185">Reference proteome</keyword>